<protein>
    <submittedName>
        <fullName evidence="1">Uncharacterized protein</fullName>
    </submittedName>
</protein>
<dbReference type="Proteomes" id="UP001159405">
    <property type="component" value="Unassembled WGS sequence"/>
</dbReference>
<organism evidence="1 2">
    <name type="scientific">Porites lobata</name>
    <dbReference type="NCBI Taxonomy" id="104759"/>
    <lineage>
        <taxon>Eukaryota</taxon>
        <taxon>Metazoa</taxon>
        <taxon>Cnidaria</taxon>
        <taxon>Anthozoa</taxon>
        <taxon>Hexacorallia</taxon>
        <taxon>Scleractinia</taxon>
        <taxon>Fungiina</taxon>
        <taxon>Poritidae</taxon>
        <taxon>Porites</taxon>
    </lineage>
</organism>
<name>A0ABN8QEM7_9CNID</name>
<dbReference type="EMBL" id="CALNXK010000125">
    <property type="protein sequence ID" value="CAH3163099.1"/>
    <property type="molecule type" value="Genomic_DNA"/>
</dbReference>
<comment type="caution">
    <text evidence="1">The sequence shown here is derived from an EMBL/GenBank/DDBJ whole genome shotgun (WGS) entry which is preliminary data.</text>
</comment>
<proteinExistence type="predicted"/>
<sequence>RYDPRDFLDDFLMAEGQPPEPNVQLLVDPVEPVVNPPVVNPLVVNPPVVNPPDGNQNVNVAQPQELEPFCGRGMVTNGGSEVSFVFCLFLRLMWPLDRLREEVRQLKQSVEAVTNASPEKLMEQILAYASRPLTEFNKYEVLELLETPHNKAGDSNLDRKNYYRLVHQSAREKVELSKDHFKDLVMRLLGDKDHERVLDIVSKVEKKSNRKKPQANDNRGAGGNMWCWEKSDSFDLRLQELQGKEIELPMSWVDCFGNSVEVSGEVTACDRHFKGSFKGELFDSDEPPMKVFKNNASCKPFVSFVEETLVARLRSGAISLLGRVGEVDPPFIVLPLTVEPTKP</sequence>
<gene>
    <name evidence="1" type="ORF">PLOB_00005615</name>
</gene>
<feature type="non-terminal residue" evidence="1">
    <location>
        <position position="1"/>
    </location>
</feature>
<reference evidence="1 2" key="1">
    <citation type="submission" date="2022-05" db="EMBL/GenBank/DDBJ databases">
        <authorList>
            <consortium name="Genoscope - CEA"/>
            <person name="William W."/>
        </authorList>
    </citation>
    <scope>NUCLEOTIDE SEQUENCE [LARGE SCALE GENOMIC DNA]</scope>
</reference>
<accession>A0ABN8QEM7</accession>
<evidence type="ECO:0000313" key="2">
    <source>
        <dbReference type="Proteomes" id="UP001159405"/>
    </source>
</evidence>
<keyword evidence="2" id="KW-1185">Reference proteome</keyword>
<feature type="non-terminal residue" evidence="1">
    <location>
        <position position="343"/>
    </location>
</feature>
<evidence type="ECO:0000313" key="1">
    <source>
        <dbReference type="EMBL" id="CAH3163099.1"/>
    </source>
</evidence>